<evidence type="ECO:0000256" key="5">
    <source>
        <dbReference type="ARBA" id="ARBA00022684"/>
    </source>
</evidence>
<evidence type="ECO:0000313" key="12">
    <source>
        <dbReference type="Proteomes" id="UP000192247"/>
    </source>
</evidence>
<evidence type="ECO:0000256" key="4">
    <source>
        <dbReference type="ARBA" id="ARBA00022598"/>
    </source>
</evidence>
<dbReference type="STRING" id="418985.A0A1V9XDH4"/>
<sequence length="370" mass="42188">MRSMCDVATSTASLRSRCFGIDAAKSELDKGRIATTGRDSYVFLSDDDKANGFVIPTTKRLHPNVDANGMPLPRKVHLANETKFLCGCQHISHLMIRDPLVIFSERINQDDTRDMDHFENLQSTNWYNMRFKPPPPETTIGWRVEFRPMELQTTEFENAAFTVFIVLLSRVILSYGLDFLVPISKLDENMEEAQTRDSARKSKFWFREDIVLEGFGLNGVHYEDGTTRDTLTPEAAKANGHPAPRIVKMSANEIINGTKSFPGLIPLIKKYLKSMEVDVDTQCTITHYLNLISKRANGEFLTTATWIRNFITNHPDYKQDSAVSELITYDLVRRLVEIQEQKIDEPSLFGEWCSKTKSQVPRAVLHNQCC</sequence>
<dbReference type="SUPFAM" id="SSF55931">
    <property type="entry name" value="Glutamine synthetase/guanido kinase"/>
    <property type="match status" value="1"/>
</dbReference>
<dbReference type="InterPro" id="IPR014746">
    <property type="entry name" value="Gln_synth/guanido_kin_cat_dom"/>
</dbReference>
<dbReference type="Pfam" id="PF03074">
    <property type="entry name" value="GCS"/>
    <property type="match status" value="1"/>
</dbReference>
<evidence type="ECO:0000256" key="7">
    <source>
        <dbReference type="ARBA" id="ARBA00022840"/>
    </source>
</evidence>
<evidence type="ECO:0000256" key="9">
    <source>
        <dbReference type="ARBA" id="ARBA00032122"/>
    </source>
</evidence>
<dbReference type="Gene3D" id="1.10.8.960">
    <property type="match status" value="1"/>
</dbReference>
<dbReference type="PANTHER" id="PTHR11164">
    <property type="entry name" value="GLUTAMATE CYSTEINE LIGASE"/>
    <property type="match status" value="1"/>
</dbReference>
<dbReference type="InterPro" id="IPR004308">
    <property type="entry name" value="GCS"/>
</dbReference>
<dbReference type="GO" id="GO:0006750">
    <property type="term" value="P:glutathione biosynthetic process"/>
    <property type="evidence" value="ECO:0007669"/>
    <property type="project" value="UniProtKB-UniRule"/>
</dbReference>
<evidence type="ECO:0000313" key="11">
    <source>
        <dbReference type="EMBL" id="OQR71451.1"/>
    </source>
</evidence>
<evidence type="ECO:0000256" key="6">
    <source>
        <dbReference type="ARBA" id="ARBA00022741"/>
    </source>
</evidence>
<organism evidence="11 12">
    <name type="scientific">Tropilaelaps mercedesae</name>
    <dbReference type="NCBI Taxonomy" id="418985"/>
    <lineage>
        <taxon>Eukaryota</taxon>
        <taxon>Metazoa</taxon>
        <taxon>Ecdysozoa</taxon>
        <taxon>Arthropoda</taxon>
        <taxon>Chelicerata</taxon>
        <taxon>Arachnida</taxon>
        <taxon>Acari</taxon>
        <taxon>Parasitiformes</taxon>
        <taxon>Mesostigmata</taxon>
        <taxon>Gamasina</taxon>
        <taxon>Dermanyssoidea</taxon>
        <taxon>Laelapidae</taxon>
        <taxon>Tropilaelaps</taxon>
    </lineage>
</organism>
<comment type="catalytic activity">
    <reaction evidence="10">
        <text>L-cysteine + L-glutamate + ATP = gamma-L-glutamyl-L-cysteine + ADP + phosphate + H(+)</text>
        <dbReference type="Rhea" id="RHEA:13285"/>
        <dbReference type="ChEBI" id="CHEBI:15378"/>
        <dbReference type="ChEBI" id="CHEBI:29985"/>
        <dbReference type="ChEBI" id="CHEBI:30616"/>
        <dbReference type="ChEBI" id="CHEBI:35235"/>
        <dbReference type="ChEBI" id="CHEBI:43474"/>
        <dbReference type="ChEBI" id="CHEBI:58173"/>
        <dbReference type="ChEBI" id="CHEBI:456216"/>
        <dbReference type="EC" id="6.3.2.2"/>
    </reaction>
</comment>
<evidence type="ECO:0000256" key="10">
    <source>
        <dbReference type="RuleBase" id="RU367135"/>
    </source>
</evidence>
<evidence type="ECO:0000256" key="1">
    <source>
        <dbReference type="ARBA" id="ARBA00005006"/>
    </source>
</evidence>
<dbReference type="Gene3D" id="3.30.590.50">
    <property type="match status" value="1"/>
</dbReference>
<evidence type="ECO:0000256" key="3">
    <source>
        <dbReference type="ARBA" id="ARBA00012220"/>
    </source>
</evidence>
<dbReference type="PANTHER" id="PTHR11164:SF0">
    <property type="entry name" value="GLUTAMATE--CYSTEINE LIGASE CATALYTIC SUBUNIT"/>
    <property type="match status" value="1"/>
</dbReference>
<evidence type="ECO:0000256" key="8">
    <source>
        <dbReference type="ARBA" id="ARBA00030585"/>
    </source>
</evidence>
<name>A0A1V9XDH4_9ACAR</name>
<dbReference type="EMBL" id="MNPL01014564">
    <property type="protein sequence ID" value="OQR71451.1"/>
    <property type="molecule type" value="Genomic_DNA"/>
</dbReference>
<dbReference type="UniPathway" id="UPA00142">
    <property type="reaction ID" value="UER00209"/>
</dbReference>
<keyword evidence="5 10" id="KW-0317">Glutathione biosynthesis</keyword>
<dbReference type="EC" id="6.3.2.2" evidence="3 10"/>
<keyword evidence="7 10" id="KW-0067">ATP-binding</keyword>
<keyword evidence="4 10" id="KW-0436">Ligase</keyword>
<dbReference type="GO" id="GO:0005524">
    <property type="term" value="F:ATP binding"/>
    <property type="evidence" value="ECO:0007669"/>
    <property type="project" value="UniProtKB-UniRule"/>
</dbReference>
<keyword evidence="12" id="KW-1185">Reference proteome</keyword>
<accession>A0A1V9XDH4</accession>
<evidence type="ECO:0000256" key="2">
    <source>
        <dbReference type="ARBA" id="ARBA00008100"/>
    </source>
</evidence>
<dbReference type="OrthoDB" id="7939818at2759"/>
<protein>
    <recommendedName>
        <fullName evidence="3 10">Glutamate--cysteine ligase</fullName>
        <ecNumber evidence="3 10">6.3.2.2</ecNumber>
    </recommendedName>
    <alternativeName>
        <fullName evidence="9 10">Gamma-ECS</fullName>
    </alternativeName>
    <alternativeName>
        <fullName evidence="8 10">Gamma-glutamylcysteine synthetase</fullName>
    </alternativeName>
</protein>
<dbReference type="GO" id="GO:0017109">
    <property type="term" value="C:glutamate-cysteine ligase complex"/>
    <property type="evidence" value="ECO:0007669"/>
    <property type="project" value="TreeGrafter"/>
</dbReference>
<comment type="pathway">
    <text evidence="1 10">Sulfur metabolism; glutathione biosynthesis; glutathione from L-cysteine and L-glutamate: step 1/2.</text>
</comment>
<dbReference type="Proteomes" id="UP000192247">
    <property type="component" value="Unassembled WGS sequence"/>
</dbReference>
<dbReference type="InParanoid" id="A0A1V9XDH4"/>
<keyword evidence="6 10" id="KW-0547">Nucleotide-binding</keyword>
<comment type="caution">
    <text evidence="11">The sequence shown here is derived from an EMBL/GenBank/DDBJ whole genome shotgun (WGS) entry which is preliminary data.</text>
</comment>
<dbReference type="AlphaFoldDB" id="A0A1V9XDH4"/>
<reference evidence="11 12" key="1">
    <citation type="journal article" date="2017" name="Gigascience">
        <title>Draft genome of the honey bee ectoparasitic mite, Tropilaelaps mercedesae, is shaped by the parasitic life history.</title>
        <authorList>
            <person name="Dong X."/>
            <person name="Armstrong S.D."/>
            <person name="Xia D."/>
            <person name="Makepeace B.L."/>
            <person name="Darby A.C."/>
            <person name="Kadowaki T."/>
        </authorList>
    </citation>
    <scope>NUCLEOTIDE SEQUENCE [LARGE SCALE GENOMIC DNA]</scope>
    <source>
        <strain evidence="11">Wuxi-XJTLU</strain>
    </source>
</reference>
<gene>
    <name evidence="11" type="ORF">BIW11_10988</name>
</gene>
<comment type="similarity">
    <text evidence="2 10">Belongs to the glutamate--cysteine ligase type 3 family.</text>
</comment>
<dbReference type="GO" id="GO:0004357">
    <property type="term" value="F:glutamate-cysteine ligase activity"/>
    <property type="evidence" value="ECO:0007669"/>
    <property type="project" value="UniProtKB-UniRule"/>
</dbReference>
<proteinExistence type="inferred from homology"/>